<dbReference type="EMBL" id="JACHIA010000005">
    <property type="protein sequence ID" value="MBB6070512.1"/>
    <property type="molecule type" value="Genomic_DNA"/>
</dbReference>
<proteinExistence type="predicted"/>
<accession>A0A841GXP2</accession>
<sequence>MIWTPTALTRLERAIDEGMRVQIRRRGTDIVLIPSELRHAYGGELLVGRHLGTGDRVQVALDEVESFVVLG</sequence>
<organism evidence="1 2">
    <name type="scientific">Longimicrobium terrae</name>
    <dbReference type="NCBI Taxonomy" id="1639882"/>
    <lineage>
        <taxon>Bacteria</taxon>
        <taxon>Pseudomonadati</taxon>
        <taxon>Gemmatimonadota</taxon>
        <taxon>Longimicrobiia</taxon>
        <taxon>Longimicrobiales</taxon>
        <taxon>Longimicrobiaceae</taxon>
        <taxon>Longimicrobium</taxon>
    </lineage>
</organism>
<dbReference type="Proteomes" id="UP000582837">
    <property type="component" value="Unassembled WGS sequence"/>
</dbReference>
<evidence type="ECO:0000313" key="2">
    <source>
        <dbReference type="Proteomes" id="UP000582837"/>
    </source>
</evidence>
<evidence type="ECO:0000313" key="1">
    <source>
        <dbReference type="EMBL" id="MBB6070512.1"/>
    </source>
</evidence>
<keyword evidence="2" id="KW-1185">Reference proteome</keyword>
<name>A0A841GXP2_9BACT</name>
<comment type="caution">
    <text evidence="1">The sequence shown here is derived from an EMBL/GenBank/DDBJ whole genome shotgun (WGS) entry which is preliminary data.</text>
</comment>
<reference evidence="1 2" key="1">
    <citation type="submission" date="2020-08" db="EMBL/GenBank/DDBJ databases">
        <title>Genomic Encyclopedia of Type Strains, Phase IV (KMG-IV): sequencing the most valuable type-strain genomes for metagenomic binning, comparative biology and taxonomic classification.</title>
        <authorList>
            <person name="Goeker M."/>
        </authorList>
    </citation>
    <scope>NUCLEOTIDE SEQUENCE [LARGE SCALE GENOMIC DNA]</scope>
    <source>
        <strain evidence="1 2">DSM 29007</strain>
    </source>
</reference>
<dbReference type="AlphaFoldDB" id="A0A841GXP2"/>
<gene>
    <name evidence="1" type="ORF">HNQ61_002133</name>
</gene>
<protein>
    <submittedName>
        <fullName evidence="1">Uncharacterized protein with PhoU and TrkA domain</fullName>
    </submittedName>
</protein>
<dbReference type="RefSeq" id="WP_170034349.1">
    <property type="nucleotide sequence ID" value="NZ_JABDTL010000001.1"/>
</dbReference>